<feature type="domain" description="ATPase dynein-related AAA" evidence="3">
    <location>
        <begin position="449"/>
        <end position="567"/>
    </location>
</feature>
<reference evidence="4 5" key="1">
    <citation type="submission" date="2014-06" db="EMBL/GenBank/DDBJ databases">
        <title>Evolutionary Origins and Diversification of the Mycorrhizal Mutualists.</title>
        <authorList>
            <consortium name="DOE Joint Genome Institute"/>
            <consortium name="Mycorrhizal Genomics Consortium"/>
            <person name="Kohler A."/>
            <person name="Kuo A."/>
            <person name="Nagy L.G."/>
            <person name="Floudas D."/>
            <person name="Copeland A."/>
            <person name="Barry K.W."/>
            <person name="Cichocki N."/>
            <person name="Veneault-Fourrey C."/>
            <person name="LaButti K."/>
            <person name="Lindquist E.A."/>
            <person name="Lipzen A."/>
            <person name="Lundell T."/>
            <person name="Morin E."/>
            <person name="Murat C."/>
            <person name="Riley R."/>
            <person name="Ohm R."/>
            <person name="Sun H."/>
            <person name="Tunlid A."/>
            <person name="Henrissat B."/>
            <person name="Grigoriev I.V."/>
            <person name="Hibbett D.S."/>
            <person name="Martin F."/>
        </authorList>
    </citation>
    <scope>NUCLEOTIDE SEQUENCE [LARGE SCALE GENOMIC DNA]</scope>
    <source>
        <strain evidence="4 5">SS14</strain>
    </source>
</reference>
<accession>A0A0C9V5P3</accession>
<protein>
    <submittedName>
        <fullName evidence="4">Unplaced genomic scaffold SPHSTscaffold_56, whole genome shotgun sequence</fullName>
    </submittedName>
</protein>
<dbReference type="Pfam" id="PF07728">
    <property type="entry name" value="AAA_5"/>
    <property type="match status" value="3"/>
</dbReference>
<feature type="domain" description="ATPase dynein-related AAA" evidence="3">
    <location>
        <begin position="766"/>
        <end position="904"/>
    </location>
</feature>
<feature type="compositionally biased region" description="Basic and acidic residues" evidence="2">
    <location>
        <begin position="1045"/>
        <end position="1057"/>
    </location>
</feature>
<dbReference type="InterPro" id="IPR027417">
    <property type="entry name" value="P-loop_NTPase"/>
</dbReference>
<keyword evidence="5" id="KW-1185">Reference proteome</keyword>
<dbReference type="PANTHER" id="PTHR21610">
    <property type="entry name" value="VON WILLEBRAND FACTOR A DOMAIN-CONTAINING PROTEIN 8"/>
    <property type="match status" value="1"/>
</dbReference>
<feature type="compositionally biased region" description="Gly residues" evidence="2">
    <location>
        <begin position="1060"/>
        <end position="1069"/>
    </location>
</feature>
<evidence type="ECO:0000313" key="4">
    <source>
        <dbReference type="EMBL" id="KIJ42249.1"/>
    </source>
</evidence>
<dbReference type="GO" id="GO:0016887">
    <property type="term" value="F:ATP hydrolysis activity"/>
    <property type="evidence" value="ECO:0007669"/>
    <property type="project" value="InterPro"/>
</dbReference>
<dbReference type="SUPFAM" id="SSF52540">
    <property type="entry name" value="P-loop containing nucleoside triphosphate hydrolases"/>
    <property type="match status" value="2"/>
</dbReference>
<gene>
    <name evidence="4" type="ORF">M422DRAFT_31407</name>
</gene>
<dbReference type="EMBL" id="KN837131">
    <property type="protein sequence ID" value="KIJ42249.1"/>
    <property type="molecule type" value="Genomic_DNA"/>
</dbReference>
<feature type="region of interest" description="Disordered" evidence="2">
    <location>
        <begin position="1032"/>
        <end position="1069"/>
    </location>
</feature>
<dbReference type="SUPFAM" id="SSF53300">
    <property type="entry name" value="vWA-like"/>
    <property type="match status" value="1"/>
</dbReference>
<evidence type="ECO:0000259" key="3">
    <source>
        <dbReference type="Pfam" id="PF07728"/>
    </source>
</evidence>
<keyword evidence="1" id="KW-0175">Coiled coil</keyword>
<evidence type="ECO:0000256" key="2">
    <source>
        <dbReference type="SAM" id="MobiDB-lite"/>
    </source>
</evidence>
<feature type="coiled-coil region" evidence="1">
    <location>
        <begin position="1103"/>
        <end position="1130"/>
    </location>
</feature>
<evidence type="ECO:0000313" key="5">
    <source>
        <dbReference type="Proteomes" id="UP000054279"/>
    </source>
</evidence>
<dbReference type="PANTHER" id="PTHR21610:SF9">
    <property type="entry name" value="VON WILLEBRAND FACTOR A DOMAIN-CONTAINING PROTEIN 8"/>
    <property type="match status" value="1"/>
</dbReference>
<dbReference type="Gene3D" id="3.40.50.300">
    <property type="entry name" value="P-loop containing nucleotide triphosphate hydrolases"/>
    <property type="match status" value="2"/>
</dbReference>
<dbReference type="GO" id="GO:0005524">
    <property type="term" value="F:ATP binding"/>
    <property type="evidence" value="ECO:0007669"/>
    <property type="project" value="InterPro"/>
</dbReference>
<dbReference type="Proteomes" id="UP000054279">
    <property type="component" value="Unassembled WGS sequence"/>
</dbReference>
<organism evidence="4 5">
    <name type="scientific">Sphaerobolus stellatus (strain SS14)</name>
    <dbReference type="NCBI Taxonomy" id="990650"/>
    <lineage>
        <taxon>Eukaryota</taxon>
        <taxon>Fungi</taxon>
        <taxon>Dikarya</taxon>
        <taxon>Basidiomycota</taxon>
        <taxon>Agaricomycotina</taxon>
        <taxon>Agaricomycetes</taxon>
        <taxon>Phallomycetidae</taxon>
        <taxon>Geastrales</taxon>
        <taxon>Sphaerobolaceae</taxon>
        <taxon>Sphaerobolus</taxon>
    </lineage>
</organism>
<sequence>MSPPERRLKSIVRALATSSTSSVGTLKFGGLTYDIPQSSAPSRLSHTKDLLDPQDVVNSKHLYFLFQKFLLGQDVFLVSQPGPYARRLALTFCSLINAEYEFISLHRDVGETELKQGREIRAGGTLAYVDSAAVRAVKSGRILIIEGIEKAERGIMPVLNNLLENREMNLDDGTHIIHPSRHALMGHDEEGKTFIPAHRTFRVIALGVPVPPYKGYPLDPPFRSRFQARFLDSLGSLVSLAPSVPALQDKSSLFSKLRDIIFAVQYASELRSPLQNIGRSALPIFPQNSLQKLSQLLSLFSPMQDIAADDLARIVLSLNPLLVHQPFEAWALLSQQFENAGLGPLASPSSAGLDDGSGFFGYRAKSIERIDERTVRISFEGPGGAPIVTVNAPAGPLAFSQFPPKTTPDLLVSNRFFGVLTTFLQAHALGWDISFIPPVLPSTATCSTSSLIRTFADILGYELETIHMYKELGGRELVMRRHISEGGATSWEPSPLIKGAWEGRIVHLSGLDVIGPTAGSIARLMQDREIELWEGNRIVSSASEEELASGNLSVAHPSFRIIATASKSSPLADWLTEEHASMLFTIPSQPMSASEEYDILARTGASPAQISKLLIFAEKYRRVMTSDAVQKNRKLGTRTLVRIAKRMAKYPWDDDLYTILGRSLLSEFLPTTEKMSLDALFVESEIKKRTALYNPSPSSTSKGILFPEASDPEKKTQPTLIPKFDTSLDPEGVQSHIPHMDHFYDNSLHTGLMRDIAIDLEVLGEHLVLLGNQGVGKNKIVDRICQLLARPREYVQLHRDTTVNQLMFTTHLSGSTLYYIDSPLLRAIKFGRVIIIDEADKAPEHVVAIFRSLASQGELSLPDGRRVRRVKERENDLVVHNSFRMILLANRPGYPFLGNHFLQVLGDNFSCHSVSNPDMASERRLLAQLAPDLNEDLIRRLVASFQDLRKGYEEGRLGYPYSLRELINLIRHLKAYPDDTLDVALRNVFDFDVLKPDTMETLYQIFDFHGIKFSRNTLETIEKSKDIKEISFQPQGSTSLSQPKFGKEDEKNEEHHGGNKWAGGTGGRDTAGLGGRGGYMRLYKGHDIKQVSDELKANVPDHIKEQAREMARAELERRLEELNLSSIEARGYVSLLSAVETHVARLLDVLENLAAKEEERVWMKRQTDGELDDSRLADGLTGEATVYKRRGVAPPEIGRPQIKPKRIRFLFDVSGSMYRFQYDGRLQRSLETAVMVMETFDRVTNKQKYVWDIYGHSGDGPSIPLLEAGATPDTAERWKVAEKMSMITQYAFAGDHTVEAIENAVTEVAKYDADDWFVIAISDANFSRYQITAAELKKAMYKDPKVKTALICIGEGAEASWIPKNFQGRGFRVDKTHEIPNVLQSILSDMVA</sequence>
<dbReference type="GO" id="GO:0005737">
    <property type="term" value="C:cytoplasm"/>
    <property type="evidence" value="ECO:0007669"/>
    <property type="project" value="TreeGrafter"/>
</dbReference>
<name>A0A0C9V5P3_SPHS4</name>
<dbReference type="HOGENOM" id="CLU_001400_1_0_1"/>
<evidence type="ECO:0000256" key="1">
    <source>
        <dbReference type="SAM" id="Coils"/>
    </source>
</evidence>
<feature type="compositionally biased region" description="Polar residues" evidence="2">
    <location>
        <begin position="1032"/>
        <end position="1042"/>
    </location>
</feature>
<dbReference type="InterPro" id="IPR036465">
    <property type="entry name" value="vWFA_dom_sf"/>
</dbReference>
<dbReference type="OrthoDB" id="5186at2759"/>
<dbReference type="InterPro" id="IPR011704">
    <property type="entry name" value="ATPase_dyneun-rel_AAA"/>
</dbReference>
<feature type="domain" description="ATPase dynein-related AAA" evidence="3">
    <location>
        <begin position="74"/>
        <end position="226"/>
    </location>
</feature>
<proteinExistence type="predicted"/>
<dbReference type="InterPro" id="IPR039891">
    <property type="entry name" value="VWA8"/>
</dbReference>